<dbReference type="EMBL" id="BPLR01009100">
    <property type="protein sequence ID" value="GIY29621.1"/>
    <property type="molecule type" value="Genomic_DNA"/>
</dbReference>
<dbReference type="Proteomes" id="UP001054945">
    <property type="component" value="Unassembled WGS sequence"/>
</dbReference>
<reference evidence="2 3" key="1">
    <citation type="submission" date="2021-06" db="EMBL/GenBank/DDBJ databases">
        <title>Caerostris extrusa draft genome.</title>
        <authorList>
            <person name="Kono N."/>
            <person name="Arakawa K."/>
        </authorList>
    </citation>
    <scope>NUCLEOTIDE SEQUENCE [LARGE SCALE GENOMIC DNA]</scope>
</reference>
<evidence type="ECO:0008006" key="4">
    <source>
        <dbReference type="Google" id="ProtNLM"/>
    </source>
</evidence>
<proteinExistence type="predicted"/>
<sequence>MTPPLAHNLKHKIPGPPSFGEKTSGEIFNRFSLCSIGKSSLERRGGRRGSFAGVLCKLGRLEALEEDYLRAKYLGIIEIQRKRTSTFLLIFSPMLMLLCRFFWRKFIIGSV</sequence>
<protein>
    <recommendedName>
        <fullName evidence="4">Ribosomal protein S4</fullName>
    </recommendedName>
</protein>
<comment type="caution">
    <text evidence="2">The sequence shown here is derived from an EMBL/GenBank/DDBJ whole genome shotgun (WGS) entry which is preliminary data.</text>
</comment>
<evidence type="ECO:0000256" key="1">
    <source>
        <dbReference type="SAM" id="Phobius"/>
    </source>
</evidence>
<keyword evidence="3" id="KW-1185">Reference proteome</keyword>
<keyword evidence="1" id="KW-0812">Transmembrane</keyword>
<evidence type="ECO:0000313" key="3">
    <source>
        <dbReference type="Proteomes" id="UP001054945"/>
    </source>
</evidence>
<evidence type="ECO:0000313" key="2">
    <source>
        <dbReference type="EMBL" id="GIY29621.1"/>
    </source>
</evidence>
<accession>A0AAV4SAE5</accession>
<name>A0AAV4SAE5_CAEEX</name>
<dbReference type="AlphaFoldDB" id="A0AAV4SAE5"/>
<keyword evidence="1" id="KW-0472">Membrane</keyword>
<feature type="transmembrane region" description="Helical" evidence="1">
    <location>
        <begin position="86"/>
        <end position="103"/>
    </location>
</feature>
<organism evidence="2 3">
    <name type="scientific">Caerostris extrusa</name>
    <name type="common">Bark spider</name>
    <name type="synonym">Caerostris bankana</name>
    <dbReference type="NCBI Taxonomy" id="172846"/>
    <lineage>
        <taxon>Eukaryota</taxon>
        <taxon>Metazoa</taxon>
        <taxon>Ecdysozoa</taxon>
        <taxon>Arthropoda</taxon>
        <taxon>Chelicerata</taxon>
        <taxon>Arachnida</taxon>
        <taxon>Araneae</taxon>
        <taxon>Araneomorphae</taxon>
        <taxon>Entelegynae</taxon>
        <taxon>Araneoidea</taxon>
        <taxon>Araneidae</taxon>
        <taxon>Caerostris</taxon>
    </lineage>
</organism>
<gene>
    <name evidence="2" type="ORF">CEXT_578611</name>
</gene>
<keyword evidence="1" id="KW-1133">Transmembrane helix</keyword>